<proteinExistence type="predicted"/>
<dbReference type="AlphaFoldDB" id="A0A645GV07"/>
<keyword evidence="2" id="KW-0808">Transferase</keyword>
<name>A0A645GV07_9ZZZZ</name>
<reference evidence="2" key="1">
    <citation type="submission" date="2019-08" db="EMBL/GenBank/DDBJ databases">
        <authorList>
            <person name="Kucharzyk K."/>
            <person name="Murdoch R.W."/>
            <person name="Higgins S."/>
            <person name="Loffler F."/>
        </authorList>
    </citation>
    <scope>NUCLEOTIDE SEQUENCE</scope>
</reference>
<dbReference type="EC" id="2.7.1.-" evidence="2"/>
<gene>
    <name evidence="2" type="primary">yegS_13</name>
    <name evidence="2" type="ORF">SDC9_177285</name>
</gene>
<dbReference type="GO" id="GO:0016301">
    <property type="term" value="F:kinase activity"/>
    <property type="evidence" value="ECO:0007669"/>
    <property type="project" value="UniProtKB-KW"/>
</dbReference>
<dbReference type="EMBL" id="VSSQ01080700">
    <property type="protein sequence ID" value="MPN29832.1"/>
    <property type="molecule type" value="Genomic_DNA"/>
</dbReference>
<feature type="domain" description="YegS/DAGK C-terminal" evidence="1">
    <location>
        <begin position="3"/>
        <end position="134"/>
    </location>
</feature>
<sequence length="139" mass="15514">MLYLIALVWAVFKFRPKPAKLSAIEWQIEDVLFTMNIANGCYSGGGMKQNPDALPYDGLFDVMMARTPSFKDIITALPLVFNGKILQHPVIESFRTSELLLNTQNGNYFEADGIVVHYAPPVNIRILPGAIQMIVPLDC</sequence>
<comment type="caution">
    <text evidence="2">The sequence shown here is derived from an EMBL/GenBank/DDBJ whole genome shotgun (WGS) entry which is preliminary data.</text>
</comment>
<protein>
    <submittedName>
        <fullName evidence="2">Lipid kinase YegS</fullName>
        <ecNumber evidence="2">2.7.1.-</ecNumber>
    </submittedName>
</protein>
<organism evidence="2">
    <name type="scientific">bioreactor metagenome</name>
    <dbReference type="NCBI Taxonomy" id="1076179"/>
    <lineage>
        <taxon>unclassified sequences</taxon>
        <taxon>metagenomes</taxon>
        <taxon>ecological metagenomes</taxon>
    </lineage>
</organism>
<dbReference type="InterPro" id="IPR045540">
    <property type="entry name" value="YegS/DAGK_C"/>
</dbReference>
<dbReference type="InterPro" id="IPR016064">
    <property type="entry name" value="NAD/diacylglycerol_kinase_sf"/>
</dbReference>
<evidence type="ECO:0000259" key="1">
    <source>
        <dbReference type="Pfam" id="PF19279"/>
    </source>
</evidence>
<dbReference type="SUPFAM" id="SSF111331">
    <property type="entry name" value="NAD kinase/diacylglycerol kinase-like"/>
    <property type="match status" value="1"/>
</dbReference>
<accession>A0A645GV07</accession>
<evidence type="ECO:0000313" key="2">
    <source>
        <dbReference type="EMBL" id="MPN29832.1"/>
    </source>
</evidence>
<dbReference type="Pfam" id="PF19279">
    <property type="entry name" value="YegS_C"/>
    <property type="match status" value="1"/>
</dbReference>
<dbReference type="Gene3D" id="2.60.200.40">
    <property type="match status" value="1"/>
</dbReference>
<keyword evidence="2" id="KW-0418">Kinase</keyword>